<feature type="transmembrane region" description="Helical" evidence="1">
    <location>
        <begin position="131"/>
        <end position="154"/>
    </location>
</feature>
<dbReference type="EMBL" id="JACHLZ010000001">
    <property type="protein sequence ID" value="MBB5832253.1"/>
    <property type="molecule type" value="Genomic_DNA"/>
</dbReference>
<comment type="caution">
    <text evidence="2">The sequence shown here is derived from an EMBL/GenBank/DDBJ whole genome shotgun (WGS) entry which is preliminary data.</text>
</comment>
<keyword evidence="1" id="KW-1133">Transmembrane helix</keyword>
<keyword evidence="1" id="KW-0472">Membrane</keyword>
<gene>
    <name evidence="2" type="ORF">HNR70_002066</name>
</gene>
<accession>A0A841AE76</accession>
<name>A0A841AE76_9MICO</name>
<reference evidence="2 3" key="1">
    <citation type="submission" date="2020-08" db="EMBL/GenBank/DDBJ databases">
        <title>Sequencing the genomes of 1000 actinobacteria strains.</title>
        <authorList>
            <person name="Klenk H.-P."/>
        </authorList>
    </citation>
    <scope>NUCLEOTIDE SEQUENCE [LARGE SCALE GENOMIC DNA]</scope>
    <source>
        <strain evidence="2 3">DSM 28796</strain>
    </source>
</reference>
<dbReference type="RefSeq" id="WP_184325606.1">
    <property type="nucleotide sequence ID" value="NZ_JACHLZ010000001.1"/>
</dbReference>
<dbReference type="Proteomes" id="UP000588158">
    <property type="component" value="Unassembled WGS sequence"/>
</dbReference>
<evidence type="ECO:0000313" key="2">
    <source>
        <dbReference type="EMBL" id="MBB5832253.1"/>
    </source>
</evidence>
<feature type="transmembrane region" description="Helical" evidence="1">
    <location>
        <begin position="160"/>
        <end position="178"/>
    </location>
</feature>
<feature type="transmembrane region" description="Helical" evidence="1">
    <location>
        <begin position="49"/>
        <end position="68"/>
    </location>
</feature>
<protein>
    <submittedName>
        <fullName evidence="2">Uncharacterized protein</fullName>
    </submittedName>
</protein>
<evidence type="ECO:0000313" key="3">
    <source>
        <dbReference type="Proteomes" id="UP000588158"/>
    </source>
</evidence>
<keyword evidence="1" id="KW-0812">Transmembrane</keyword>
<dbReference type="AlphaFoldDB" id="A0A841AE76"/>
<evidence type="ECO:0000256" key="1">
    <source>
        <dbReference type="SAM" id="Phobius"/>
    </source>
</evidence>
<proteinExistence type="predicted"/>
<sequence length="189" mass="19122">MRLAHLVDPLAERLLVLRTVSGTQWLLRLTGATTSIAALLLTLGPGASWHLGSALVTLCVALAVLLQLRHPDSDLALIGPLATLVGLATLGDPSVPRAAGTGLLLLLAHSASALAATLPPHGRFEGSAWRLAGRGMVAVLALTVLLGGLVLLLAGVQLGAWAMVLGTLAAIGLLIAVLPRTPGGPVGRP</sequence>
<feature type="transmembrane region" description="Helical" evidence="1">
    <location>
        <begin position="75"/>
        <end position="91"/>
    </location>
</feature>
<keyword evidence="3" id="KW-1185">Reference proteome</keyword>
<organism evidence="2 3">
    <name type="scientific">Brachybacterium aquaticum</name>
    <dbReference type="NCBI Taxonomy" id="1432564"/>
    <lineage>
        <taxon>Bacteria</taxon>
        <taxon>Bacillati</taxon>
        <taxon>Actinomycetota</taxon>
        <taxon>Actinomycetes</taxon>
        <taxon>Micrococcales</taxon>
        <taxon>Dermabacteraceae</taxon>
        <taxon>Brachybacterium</taxon>
    </lineage>
</organism>